<accession>A0A816E5M0</accession>
<dbReference type="EMBL" id="CAJOBC010118635">
    <property type="protein sequence ID" value="CAF4564023.1"/>
    <property type="molecule type" value="Genomic_DNA"/>
</dbReference>
<proteinExistence type="predicted"/>
<protein>
    <submittedName>
        <fullName evidence="1">Uncharacterized protein</fullName>
    </submittedName>
</protein>
<evidence type="ECO:0000313" key="3">
    <source>
        <dbReference type="Proteomes" id="UP000663829"/>
    </source>
</evidence>
<dbReference type="AlphaFoldDB" id="A0A816E5M0"/>
<evidence type="ECO:0000313" key="1">
    <source>
        <dbReference type="EMBL" id="CAF1645530.1"/>
    </source>
</evidence>
<dbReference type="EMBL" id="CAJNOQ010049065">
    <property type="protein sequence ID" value="CAF1645530.1"/>
    <property type="molecule type" value="Genomic_DNA"/>
</dbReference>
<feature type="non-terminal residue" evidence="1">
    <location>
        <position position="1"/>
    </location>
</feature>
<gene>
    <name evidence="1" type="ORF">GPM918_LOCUS45207</name>
    <name evidence="2" type="ORF">SRO942_LOCUS47509</name>
</gene>
<name>A0A816E5M0_9BILA</name>
<comment type="caution">
    <text evidence="1">The sequence shown here is derived from an EMBL/GenBank/DDBJ whole genome shotgun (WGS) entry which is preliminary data.</text>
</comment>
<keyword evidence="3" id="KW-1185">Reference proteome</keyword>
<reference evidence="1" key="1">
    <citation type="submission" date="2021-02" db="EMBL/GenBank/DDBJ databases">
        <authorList>
            <person name="Nowell W R."/>
        </authorList>
    </citation>
    <scope>NUCLEOTIDE SEQUENCE</scope>
</reference>
<dbReference type="Proteomes" id="UP000663829">
    <property type="component" value="Unassembled WGS sequence"/>
</dbReference>
<sequence>LTIRVRCFDNVYVLLNNLPAMEYVNIVIPNRRRWQELQQQQNDVQFDYDKNIPSKLSKLKGFVLYAFLHDYDYLELLLSQCCSDLEYLSLNLCIDQFIDGGRLEKKLLSKLTKLKVFHFCFRIPVVDNTLNIDEYIQTYKSSY</sequence>
<dbReference type="Proteomes" id="UP000681722">
    <property type="component" value="Unassembled WGS sequence"/>
</dbReference>
<dbReference type="OrthoDB" id="10077344at2759"/>
<organism evidence="1 3">
    <name type="scientific">Didymodactylos carnosus</name>
    <dbReference type="NCBI Taxonomy" id="1234261"/>
    <lineage>
        <taxon>Eukaryota</taxon>
        <taxon>Metazoa</taxon>
        <taxon>Spiralia</taxon>
        <taxon>Gnathifera</taxon>
        <taxon>Rotifera</taxon>
        <taxon>Eurotatoria</taxon>
        <taxon>Bdelloidea</taxon>
        <taxon>Philodinida</taxon>
        <taxon>Philodinidae</taxon>
        <taxon>Didymodactylos</taxon>
    </lineage>
</organism>
<evidence type="ECO:0000313" key="2">
    <source>
        <dbReference type="EMBL" id="CAF4564023.1"/>
    </source>
</evidence>